<feature type="domain" description="Gcp-like" evidence="9">
    <location>
        <begin position="27"/>
        <end position="315"/>
    </location>
</feature>
<keyword evidence="3 8" id="KW-0819">tRNA processing</keyword>
<evidence type="ECO:0000313" key="10">
    <source>
        <dbReference type="EMBL" id="KGO88523.1"/>
    </source>
</evidence>
<dbReference type="NCBIfam" id="TIGR00329">
    <property type="entry name" value="gcp_kae1"/>
    <property type="match status" value="1"/>
</dbReference>
<keyword evidence="2 8" id="KW-0808">Transferase</keyword>
<dbReference type="CDD" id="cd24133">
    <property type="entry name" value="ASKHA_NBD_TsaD_bac"/>
    <property type="match status" value="1"/>
</dbReference>
<feature type="binding site" evidence="8">
    <location>
        <position position="309"/>
    </location>
    <ligand>
        <name>Fe cation</name>
        <dbReference type="ChEBI" id="CHEBI:24875"/>
    </ligand>
</feature>
<dbReference type="Proteomes" id="UP000030152">
    <property type="component" value="Unassembled WGS sequence"/>
</dbReference>
<organism evidence="10 11">
    <name type="scientific">Flavobacterium rivuli WB 3.3-2 = DSM 21788</name>
    <dbReference type="NCBI Taxonomy" id="1121895"/>
    <lineage>
        <taxon>Bacteria</taxon>
        <taxon>Pseudomonadati</taxon>
        <taxon>Bacteroidota</taxon>
        <taxon>Flavobacteriia</taxon>
        <taxon>Flavobacteriales</taxon>
        <taxon>Flavobacteriaceae</taxon>
        <taxon>Flavobacterium</taxon>
    </lineage>
</organism>
<feature type="binding site" evidence="8">
    <location>
        <position position="190"/>
    </location>
    <ligand>
        <name>substrate</name>
    </ligand>
</feature>
<evidence type="ECO:0000256" key="7">
    <source>
        <dbReference type="ARBA" id="ARBA00048117"/>
    </source>
</evidence>
<feature type="binding site" evidence="8">
    <location>
        <position position="114"/>
    </location>
    <ligand>
        <name>Fe cation</name>
        <dbReference type="ChEBI" id="CHEBI:24875"/>
    </ligand>
</feature>
<feature type="binding site" evidence="8">
    <location>
        <position position="281"/>
    </location>
    <ligand>
        <name>substrate</name>
    </ligand>
</feature>
<dbReference type="AlphaFoldDB" id="A0A0A2MAN3"/>
<comment type="caution">
    <text evidence="10">The sequence shown here is derived from an EMBL/GenBank/DDBJ whole genome shotgun (WGS) entry which is preliminary data.</text>
</comment>
<accession>A0A0A2MAN3</accession>
<dbReference type="Gene3D" id="3.30.420.40">
    <property type="match status" value="2"/>
</dbReference>
<feature type="binding site" evidence="8">
    <location>
        <position position="118"/>
    </location>
    <ligand>
        <name>Fe cation</name>
        <dbReference type="ChEBI" id="CHEBI:24875"/>
    </ligand>
</feature>
<dbReference type="InterPro" id="IPR043129">
    <property type="entry name" value="ATPase_NBD"/>
</dbReference>
<dbReference type="eggNOG" id="COG0533">
    <property type="taxonomic scope" value="Bacteria"/>
</dbReference>
<evidence type="ECO:0000256" key="1">
    <source>
        <dbReference type="ARBA" id="ARBA00022490"/>
    </source>
</evidence>
<gene>
    <name evidence="8" type="primary">tsaD</name>
    <name evidence="10" type="ORF">Q765_01040</name>
</gene>
<protein>
    <recommendedName>
        <fullName evidence="8">tRNA N6-adenosine threonylcarbamoyltransferase</fullName>
        <ecNumber evidence="8">2.3.1.234</ecNumber>
    </recommendedName>
    <alternativeName>
        <fullName evidence="8">N6-L-threonylcarbamoyladenine synthase</fullName>
        <shortName evidence="8">t(6)A synthase</shortName>
    </alternativeName>
    <alternativeName>
        <fullName evidence="8">t(6)A37 threonylcarbamoyladenosine biosynthesis protein TsaD</fullName>
    </alternativeName>
    <alternativeName>
        <fullName evidence="8">tRNA threonylcarbamoyladenosine biosynthesis protein TsaD</fullName>
    </alternativeName>
</protein>
<evidence type="ECO:0000256" key="5">
    <source>
        <dbReference type="ARBA" id="ARBA00023004"/>
    </source>
</evidence>
<dbReference type="FunFam" id="3.30.420.40:FF:000040">
    <property type="entry name" value="tRNA N6-adenosine threonylcarbamoyltransferase"/>
    <property type="match status" value="1"/>
</dbReference>
<dbReference type="STRING" id="1121895.GCA_000378485_00414"/>
<dbReference type="PANTHER" id="PTHR11735:SF6">
    <property type="entry name" value="TRNA N6-ADENOSINE THREONYLCARBAMOYLTRANSFERASE, MITOCHONDRIAL"/>
    <property type="match status" value="1"/>
</dbReference>
<evidence type="ECO:0000256" key="6">
    <source>
        <dbReference type="ARBA" id="ARBA00023315"/>
    </source>
</evidence>
<dbReference type="InterPro" id="IPR017860">
    <property type="entry name" value="Peptidase_M22_CS"/>
</dbReference>
<dbReference type="EC" id="2.3.1.234" evidence="8"/>
<keyword evidence="4 8" id="KW-0479">Metal-binding</keyword>
<evidence type="ECO:0000259" key="9">
    <source>
        <dbReference type="Pfam" id="PF00814"/>
    </source>
</evidence>
<comment type="catalytic activity">
    <reaction evidence="7 8">
        <text>L-threonylcarbamoyladenylate + adenosine(37) in tRNA = N(6)-L-threonylcarbamoyladenosine(37) in tRNA + AMP + H(+)</text>
        <dbReference type="Rhea" id="RHEA:37059"/>
        <dbReference type="Rhea" id="RHEA-COMP:10162"/>
        <dbReference type="Rhea" id="RHEA-COMP:10163"/>
        <dbReference type="ChEBI" id="CHEBI:15378"/>
        <dbReference type="ChEBI" id="CHEBI:73682"/>
        <dbReference type="ChEBI" id="CHEBI:74411"/>
        <dbReference type="ChEBI" id="CHEBI:74418"/>
        <dbReference type="ChEBI" id="CHEBI:456215"/>
        <dbReference type="EC" id="2.3.1.234"/>
    </reaction>
</comment>
<dbReference type="InterPro" id="IPR017861">
    <property type="entry name" value="KAE1/TsaD"/>
</dbReference>
<dbReference type="OrthoDB" id="9806197at2"/>
<evidence type="ECO:0000256" key="3">
    <source>
        <dbReference type="ARBA" id="ARBA00022694"/>
    </source>
</evidence>
<dbReference type="SUPFAM" id="SSF53067">
    <property type="entry name" value="Actin-like ATPase domain"/>
    <property type="match status" value="1"/>
</dbReference>
<sequence>MANQPIYILSIESSCDDTAAAVLQNGKVLSNVVARQEIHEQYGGVVPELASRAHQQNIVPVIDVAMTKAGIDKSQLSAIAFTQGPGLMGSLLVGSSFAKSLALALNVPLVAVNHMQAHILAHFIDEEGFDKPEFPFLAMTISGGHTQIVKVNSFFDMEVIGETTDDAVGEAYDKSAKILGLPYPGGPLVDKFAQLGNPKAFAFTKPQVPGLNFSFSGLKTQILYFIQKNVAINPNFVAENMNDICASIQYTIINILMDKLKLAVKETGIKQIAIGGGVSANSGIRTTLKETEKKYGWKTFIPKFEYTTDNAAMIGIVGYHKYLEQQFSDASTTSKARIEL</sequence>
<dbReference type="EMBL" id="JRLX01000001">
    <property type="protein sequence ID" value="KGO88523.1"/>
    <property type="molecule type" value="Genomic_DNA"/>
</dbReference>
<dbReference type="GO" id="GO:0005506">
    <property type="term" value="F:iron ion binding"/>
    <property type="evidence" value="ECO:0007669"/>
    <property type="project" value="UniProtKB-UniRule"/>
</dbReference>
<proteinExistence type="inferred from homology"/>
<dbReference type="GO" id="GO:0002949">
    <property type="term" value="P:tRNA threonylcarbamoyladenosine modification"/>
    <property type="evidence" value="ECO:0007669"/>
    <property type="project" value="UniProtKB-UniRule"/>
</dbReference>
<feature type="binding site" evidence="8">
    <location>
        <position position="186"/>
    </location>
    <ligand>
        <name>substrate</name>
    </ligand>
</feature>
<keyword evidence="11" id="KW-1185">Reference proteome</keyword>
<dbReference type="GO" id="GO:0005737">
    <property type="term" value="C:cytoplasm"/>
    <property type="evidence" value="ECO:0007669"/>
    <property type="project" value="UniProtKB-SubCell"/>
</dbReference>
<dbReference type="HAMAP" id="MF_01445">
    <property type="entry name" value="TsaD"/>
    <property type="match status" value="1"/>
</dbReference>
<comment type="similarity">
    <text evidence="8">Belongs to the KAE1 / TsaD family.</text>
</comment>
<name>A0A0A2MAN3_9FLAO</name>
<comment type="function">
    <text evidence="8">Required for the formation of a threonylcarbamoyl group on adenosine at position 37 (t(6)A37) in tRNAs that read codons beginning with adenine. Is involved in the transfer of the threonylcarbamoyl moiety of threonylcarbamoyl-AMP (TC-AMP) to the N6 group of A37, together with TsaE and TsaB. TsaD likely plays a direct catalytic role in this reaction.</text>
</comment>
<keyword evidence="6 8" id="KW-0012">Acyltransferase</keyword>
<keyword evidence="5 8" id="KW-0408">Iron</keyword>
<dbReference type="RefSeq" id="WP_020211536.1">
    <property type="nucleotide sequence ID" value="NZ_JRLX01000001.1"/>
</dbReference>
<dbReference type="Pfam" id="PF00814">
    <property type="entry name" value="TsaD"/>
    <property type="match status" value="1"/>
</dbReference>
<dbReference type="NCBIfam" id="TIGR03723">
    <property type="entry name" value="T6A_TsaD_YgjD"/>
    <property type="match status" value="1"/>
</dbReference>
<dbReference type="PANTHER" id="PTHR11735">
    <property type="entry name" value="TRNA N6-ADENOSINE THREONYLCARBAMOYLTRANSFERASE"/>
    <property type="match status" value="1"/>
</dbReference>
<dbReference type="GO" id="GO:0061711">
    <property type="term" value="F:tRNA N(6)-L-threonylcarbamoyladenine synthase activity"/>
    <property type="evidence" value="ECO:0007669"/>
    <property type="project" value="UniProtKB-EC"/>
</dbReference>
<keyword evidence="1 8" id="KW-0963">Cytoplasm</keyword>
<evidence type="ECO:0000256" key="4">
    <source>
        <dbReference type="ARBA" id="ARBA00022723"/>
    </source>
</evidence>
<comment type="subcellular location">
    <subcellularLocation>
        <location evidence="8">Cytoplasm</location>
    </subcellularLocation>
</comment>
<dbReference type="InterPro" id="IPR000905">
    <property type="entry name" value="Gcp-like_dom"/>
</dbReference>
<comment type="cofactor">
    <cofactor evidence="8">
        <name>Fe(2+)</name>
        <dbReference type="ChEBI" id="CHEBI:29033"/>
    </cofactor>
    <text evidence="8">Binds 1 Fe(2+) ion per subunit.</text>
</comment>
<reference evidence="10 11" key="1">
    <citation type="submission" date="2013-09" db="EMBL/GenBank/DDBJ databases">
        <authorList>
            <person name="Zeng Z."/>
            <person name="Chen C."/>
        </authorList>
    </citation>
    <scope>NUCLEOTIDE SEQUENCE [LARGE SCALE GENOMIC DNA]</scope>
    <source>
        <strain evidence="10 11">WB 3.3-2</strain>
    </source>
</reference>
<evidence type="ECO:0000256" key="8">
    <source>
        <dbReference type="HAMAP-Rule" id="MF_01445"/>
    </source>
</evidence>
<feature type="binding site" evidence="8">
    <location>
        <position position="173"/>
    </location>
    <ligand>
        <name>substrate</name>
    </ligand>
</feature>
<dbReference type="InterPro" id="IPR022450">
    <property type="entry name" value="TsaD"/>
</dbReference>
<dbReference type="PRINTS" id="PR00789">
    <property type="entry name" value="OSIALOPTASE"/>
</dbReference>
<evidence type="ECO:0000256" key="2">
    <source>
        <dbReference type="ARBA" id="ARBA00022679"/>
    </source>
</evidence>
<evidence type="ECO:0000313" key="11">
    <source>
        <dbReference type="Proteomes" id="UP000030152"/>
    </source>
</evidence>
<dbReference type="PROSITE" id="PS01016">
    <property type="entry name" value="GLYCOPROTEASE"/>
    <property type="match status" value="1"/>
</dbReference>
<feature type="binding site" evidence="8">
    <location>
        <begin position="140"/>
        <end position="144"/>
    </location>
    <ligand>
        <name>substrate</name>
    </ligand>
</feature>